<accession>A0A0A9AZR1</accession>
<evidence type="ECO:0000313" key="2">
    <source>
        <dbReference type="EMBL" id="JAD57219.1"/>
    </source>
</evidence>
<organism evidence="2">
    <name type="scientific">Arundo donax</name>
    <name type="common">Giant reed</name>
    <name type="synonym">Donax arundinaceus</name>
    <dbReference type="NCBI Taxonomy" id="35708"/>
    <lineage>
        <taxon>Eukaryota</taxon>
        <taxon>Viridiplantae</taxon>
        <taxon>Streptophyta</taxon>
        <taxon>Embryophyta</taxon>
        <taxon>Tracheophyta</taxon>
        <taxon>Spermatophyta</taxon>
        <taxon>Magnoliopsida</taxon>
        <taxon>Liliopsida</taxon>
        <taxon>Poales</taxon>
        <taxon>Poaceae</taxon>
        <taxon>PACMAD clade</taxon>
        <taxon>Arundinoideae</taxon>
        <taxon>Arundineae</taxon>
        <taxon>Arundo</taxon>
    </lineage>
</organism>
<proteinExistence type="predicted"/>
<evidence type="ECO:0000256" key="1">
    <source>
        <dbReference type="SAM" id="SignalP"/>
    </source>
</evidence>
<protein>
    <submittedName>
        <fullName evidence="2">Uncharacterized protein</fullName>
    </submittedName>
</protein>
<name>A0A0A9AZR1_ARUDO</name>
<feature type="chain" id="PRO_5002042748" evidence="1">
    <location>
        <begin position="30"/>
        <end position="49"/>
    </location>
</feature>
<feature type="signal peptide" evidence="1">
    <location>
        <begin position="1"/>
        <end position="29"/>
    </location>
</feature>
<reference evidence="2" key="1">
    <citation type="submission" date="2014-09" db="EMBL/GenBank/DDBJ databases">
        <authorList>
            <person name="Magalhaes I.L.F."/>
            <person name="Oliveira U."/>
            <person name="Santos F.R."/>
            <person name="Vidigal T.H.D.A."/>
            <person name="Brescovit A.D."/>
            <person name="Santos A.J."/>
        </authorList>
    </citation>
    <scope>NUCLEOTIDE SEQUENCE</scope>
    <source>
        <tissue evidence="2">Shoot tissue taken approximately 20 cm above the soil surface</tissue>
    </source>
</reference>
<dbReference type="EMBL" id="GBRH01240676">
    <property type="protein sequence ID" value="JAD57219.1"/>
    <property type="molecule type" value="Transcribed_RNA"/>
</dbReference>
<reference evidence="2" key="2">
    <citation type="journal article" date="2015" name="Data Brief">
        <title>Shoot transcriptome of the giant reed, Arundo donax.</title>
        <authorList>
            <person name="Barrero R.A."/>
            <person name="Guerrero F.D."/>
            <person name="Moolhuijzen P."/>
            <person name="Goolsby J.A."/>
            <person name="Tidwell J."/>
            <person name="Bellgard S.E."/>
            <person name="Bellgard M.I."/>
        </authorList>
    </citation>
    <scope>NUCLEOTIDE SEQUENCE</scope>
    <source>
        <tissue evidence="2">Shoot tissue taken approximately 20 cm above the soil surface</tissue>
    </source>
</reference>
<dbReference type="AlphaFoldDB" id="A0A0A9AZR1"/>
<keyword evidence="1" id="KW-0732">Signal</keyword>
<sequence length="49" mass="5775">MKEEFFCILAAHLWSKLAWIAMCAKTVRNARCPLKKIKKVIRVQVKPYL</sequence>